<keyword evidence="4" id="KW-0539">Nucleus</keyword>
<keyword evidence="8" id="KW-1185">Reference proteome</keyword>
<accession>A0A1D1VBX5</accession>
<dbReference type="Pfam" id="PF09811">
    <property type="entry name" value="Yae1_N"/>
    <property type="match status" value="1"/>
</dbReference>
<dbReference type="OrthoDB" id="6150444at2759"/>
<comment type="caution">
    <text evidence="7">The sequence shown here is derived from an EMBL/GenBank/DDBJ whole genome shotgun (WGS) entry which is preliminary data.</text>
</comment>
<gene>
    <name evidence="7" type="primary">RvY_08568-1</name>
    <name evidence="7" type="synonym">RvY_08568.1</name>
    <name evidence="7" type="ORF">RvY_08568</name>
</gene>
<evidence type="ECO:0000256" key="4">
    <source>
        <dbReference type="ARBA" id="ARBA00023242"/>
    </source>
</evidence>
<organism evidence="7 8">
    <name type="scientific">Ramazzottius varieornatus</name>
    <name type="common">Water bear</name>
    <name type="synonym">Tardigrade</name>
    <dbReference type="NCBI Taxonomy" id="947166"/>
    <lineage>
        <taxon>Eukaryota</taxon>
        <taxon>Metazoa</taxon>
        <taxon>Ecdysozoa</taxon>
        <taxon>Tardigrada</taxon>
        <taxon>Eutardigrada</taxon>
        <taxon>Parachela</taxon>
        <taxon>Hypsibioidea</taxon>
        <taxon>Ramazzottiidae</taxon>
        <taxon>Ramazzottius</taxon>
    </lineage>
</organism>
<sequence length="189" mass="21392">MPRSTGDEEEWFDEEATDPEDQEFNRLQQSVWKEGYKQGLESSRDQSLQKAFEEGFASCVDICLALGQLKGELRAFLHYAKPPTYVEKIDSAKALLQDIETFEERSRTISVPESAKEDISAFQQEHEARRKKLQQEVGKFVSRGACLLTLLQPQTTGLNRKLINPLAAFSSVASHGKNRTDDVIKCLHS</sequence>
<evidence type="ECO:0000256" key="1">
    <source>
        <dbReference type="ARBA" id="ARBA00004123"/>
    </source>
</evidence>
<dbReference type="PANTHER" id="PTHR18829:SF0">
    <property type="entry name" value="PROTEIN YAE1 HOMOLOG"/>
    <property type="match status" value="1"/>
</dbReference>
<evidence type="ECO:0000256" key="3">
    <source>
        <dbReference type="ARBA" id="ARBA00022490"/>
    </source>
</evidence>
<feature type="region of interest" description="Disordered" evidence="5">
    <location>
        <begin position="1"/>
        <end position="24"/>
    </location>
</feature>
<feature type="compositionally biased region" description="Acidic residues" evidence="5">
    <location>
        <begin position="7"/>
        <end position="22"/>
    </location>
</feature>
<dbReference type="PANTHER" id="PTHR18829">
    <property type="entry name" value="PROTEIN YAE1 HOMOLOG"/>
    <property type="match status" value="1"/>
</dbReference>
<proteinExistence type="predicted"/>
<evidence type="ECO:0000256" key="5">
    <source>
        <dbReference type="SAM" id="MobiDB-lite"/>
    </source>
</evidence>
<comment type="subcellular location">
    <subcellularLocation>
        <location evidence="2">Cytoplasm</location>
    </subcellularLocation>
    <subcellularLocation>
        <location evidence="1">Nucleus</location>
    </subcellularLocation>
</comment>
<dbReference type="EMBL" id="BDGG01000004">
    <property type="protein sequence ID" value="GAU97237.1"/>
    <property type="molecule type" value="Genomic_DNA"/>
</dbReference>
<evidence type="ECO:0000259" key="6">
    <source>
        <dbReference type="Pfam" id="PF09811"/>
    </source>
</evidence>
<reference evidence="7 8" key="1">
    <citation type="journal article" date="2016" name="Nat. Commun.">
        <title>Extremotolerant tardigrade genome and improved radiotolerance of human cultured cells by tardigrade-unique protein.</title>
        <authorList>
            <person name="Hashimoto T."/>
            <person name="Horikawa D.D."/>
            <person name="Saito Y."/>
            <person name="Kuwahara H."/>
            <person name="Kozuka-Hata H."/>
            <person name="Shin-I T."/>
            <person name="Minakuchi Y."/>
            <person name="Ohishi K."/>
            <person name="Motoyama A."/>
            <person name="Aizu T."/>
            <person name="Enomoto A."/>
            <person name="Kondo K."/>
            <person name="Tanaka S."/>
            <person name="Hara Y."/>
            <person name="Koshikawa S."/>
            <person name="Sagara H."/>
            <person name="Miura T."/>
            <person name="Yokobori S."/>
            <person name="Miyagawa K."/>
            <person name="Suzuki Y."/>
            <person name="Kubo T."/>
            <person name="Oyama M."/>
            <person name="Kohara Y."/>
            <person name="Fujiyama A."/>
            <person name="Arakawa K."/>
            <person name="Katayama T."/>
            <person name="Toyoda A."/>
            <person name="Kunieda T."/>
        </authorList>
    </citation>
    <scope>NUCLEOTIDE SEQUENCE [LARGE SCALE GENOMIC DNA]</scope>
    <source>
        <strain evidence="7 8">YOKOZUNA-1</strain>
    </source>
</reference>
<dbReference type="InterPro" id="IPR038881">
    <property type="entry name" value="Yae1-like"/>
</dbReference>
<keyword evidence="3" id="KW-0963">Cytoplasm</keyword>
<dbReference type="AlphaFoldDB" id="A0A1D1VBX5"/>
<evidence type="ECO:0000313" key="7">
    <source>
        <dbReference type="EMBL" id="GAU97237.1"/>
    </source>
</evidence>
<dbReference type="InterPro" id="IPR019191">
    <property type="entry name" value="Essential_protein_Yae1_N"/>
</dbReference>
<evidence type="ECO:0000256" key="2">
    <source>
        <dbReference type="ARBA" id="ARBA00004496"/>
    </source>
</evidence>
<protein>
    <recommendedName>
        <fullName evidence="6">Essential protein Yae1 N-terminal domain-containing protein</fullName>
    </recommendedName>
</protein>
<feature type="domain" description="Essential protein Yae1 N-terminal" evidence="6">
    <location>
        <begin position="35"/>
        <end position="71"/>
    </location>
</feature>
<name>A0A1D1VBX5_RAMVA</name>
<evidence type="ECO:0000313" key="8">
    <source>
        <dbReference type="Proteomes" id="UP000186922"/>
    </source>
</evidence>
<dbReference type="Proteomes" id="UP000186922">
    <property type="component" value="Unassembled WGS sequence"/>
</dbReference>